<keyword evidence="2" id="KW-1185">Reference proteome</keyword>
<reference evidence="1" key="1">
    <citation type="journal article" date="2020" name="Ecol. Evol.">
        <title>Genome structure and content of the rice root-knot nematode (Meloidogyne graminicola).</title>
        <authorList>
            <person name="Phan N.T."/>
            <person name="Danchin E.G.J."/>
            <person name="Klopp C."/>
            <person name="Perfus-Barbeoch L."/>
            <person name="Kozlowski D.K."/>
            <person name="Koutsovoulos G.D."/>
            <person name="Lopez-Roques C."/>
            <person name="Bouchez O."/>
            <person name="Zahm M."/>
            <person name="Besnard G."/>
            <person name="Bellafiore S."/>
        </authorList>
    </citation>
    <scope>NUCLEOTIDE SEQUENCE</scope>
    <source>
        <strain evidence="1">VN-18</strain>
    </source>
</reference>
<accession>A0A8S9ZMD2</accession>
<organism evidence="1 2">
    <name type="scientific">Meloidogyne graminicola</name>
    <dbReference type="NCBI Taxonomy" id="189291"/>
    <lineage>
        <taxon>Eukaryota</taxon>
        <taxon>Metazoa</taxon>
        <taxon>Ecdysozoa</taxon>
        <taxon>Nematoda</taxon>
        <taxon>Chromadorea</taxon>
        <taxon>Rhabditida</taxon>
        <taxon>Tylenchina</taxon>
        <taxon>Tylenchomorpha</taxon>
        <taxon>Tylenchoidea</taxon>
        <taxon>Meloidogynidae</taxon>
        <taxon>Meloidogyninae</taxon>
        <taxon>Meloidogyne</taxon>
    </lineage>
</organism>
<sequence>MFIILFKLFFIFALQINENNWKTKQELNNYNNNKWSEFLSNFNNETKEKIEPEFDDFIYTNVMLGQMGNQNFNNIYIISELNLSRGEELCLAHIVCDSFLHSAPLSTFGFWMAYLLKENTPVFTIHKQIKMHPFYFDTINNLPPEWFQIEEKDLLLF</sequence>
<name>A0A8S9ZMD2_9BILA</name>
<dbReference type="EMBL" id="JABEBT010000059">
    <property type="protein sequence ID" value="KAF7634362.1"/>
    <property type="molecule type" value="Genomic_DNA"/>
</dbReference>
<evidence type="ECO:0000313" key="1">
    <source>
        <dbReference type="EMBL" id="KAF7634362.1"/>
    </source>
</evidence>
<proteinExistence type="predicted"/>
<evidence type="ECO:0000313" key="2">
    <source>
        <dbReference type="Proteomes" id="UP000605970"/>
    </source>
</evidence>
<gene>
    <name evidence="1" type="ORF">Mgra_00006217</name>
</gene>
<dbReference type="Proteomes" id="UP000605970">
    <property type="component" value="Unassembled WGS sequence"/>
</dbReference>
<dbReference type="AlphaFoldDB" id="A0A8S9ZMD2"/>
<comment type="caution">
    <text evidence="1">The sequence shown here is derived from an EMBL/GenBank/DDBJ whole genome shotgun (WGS) entry which is preliminary data.</text>
</comment>
<protein>
    <submittedName>
        <fullName evidence="1">Uncharacterized protein</fullName>
    </submittedName>
</protein>